<evidence type="ECO:0000259" key="3">
    <source>
        <dbReference type="PROSITE" id="PS50157"/>
    </source>
</evidence>
<gene>
    <name evidence="4" type="ORF">HK100_003979</name>
</gene>
<protein>
    <recommendedName>
        <fullName evidence="3">C2H2-type domain-containing protein</fullName>
    </recommendedName>
</protein>
<evidence type="ECO:0000313" key="4">
    <source>
        <dbReference type="EMBL" id="KAJ3133948.1"/>
    </source>
</evidence>
<sequence length="250" mass="27693">MDQEKASHMNRVATGTFPIPRSEVSDTTMDTPFGLPLLENSDMSSSVSGIETPAPSEFDPESCSLAEPDQKIPEQAPALARIRLVGLFQVIRNAFVVAPENDADVFLKWLGANATSQQHIPQQTNKNIQRIQAYKTQQPQKTSIHTTTNSKNNNSHYDNYNYCVSPTATSEAQWNYFVAAFGGAANSLAVLQPSTCINTDSYFCGICGLPYKSFPSATHHIKTVHYKERKFKCDGCGKLWQTNNRLTHIS</sequence>
<accession>A0AAD5TCG4</accession>
<dbReference type="PROSITE" id="PS50157">
    <property type="entry name" value="ZINC_FINGER_C2H2_2"/>
    <property type="match status" value="1"/>
</dbReference>
<dbReference type="PROSITE" id="PS00028">
    <property type="entry name" value="ZINC_FINGER_C2H2_1"/>
    <property type="match status" value="1"/>
</dbReference>
<keyword evidence="1" id="KW-0479">Metal-binding</keyword>
<dbReference type="EMBL" id="JADGJH010000203">
    <property type="protein sequence ID" value="KAJ3133948.1"/>
    <property type="molecule type" value="Genomic_DNA"/>
</dbReference>
<name>A0AAD5TCG4_9FUNG</name>
<reference evidence="4" key="1">
    <citation type="submission" date="2020-05" db="EMBL/GenBank/DDBJ databases">
        <title>Phylogenomic resolution of chytrid fungi.</title>
        <authorList>
            <person name="Stajich J.E."/>
            <person name="Amses K."/>
            <person name="Simmons R."/>
            <person name="Seto K."/>
            <person name="Myers J."/>
            <person name="Bonds A."/>
            <person name="Quandt C.A."/>
            <person name="Barry K."/>
            <person name="Liu P."/>
            <person name="Grigoriev I."/>
            <person name="Longcore J.E."/>
            <person name="James T.Y."/>
        </authorList>
    </citation>
    <scope>NUCLEOTIDE SEQUENCE</scope>
    <source>
        <strain evidence="4">JEL0513</strain>
    </source>
</reference>
<dbReference type="GO" id="GO:0008270">
    <property type="term" value="F:zinc ion binding"/>
    <property type="evidence" value="ECO:0007669"/>
    <property type="project" value="UniProtKB-KW"/>
</dbReference>
<dbReference type="InterPro" id="IPR036236">
    <property type="entry name" value="Znf_C2H2_sf"/>
</dbReference>
<comment type="caution">
    <text evidence="4">The sequence shown here is derived from an EMBL/GenBank/DDBJ whole genome shotgun (WGS) entry which is preliminary data.</text>
</comment>
<organism evidence="4 5">
    <name type="scientific">Physocladia obscura</name>
    <dbReference type="NCBI Taxonomy" id="109957"/>
    <lineage>
        <taxon>Eukaryota</taxon>
        <taxon>Fungi</taxon>
        <taxon>Fungi incertae sedis</taxon>
        <taxon>Chytridiomycota</taxon>
        <taxon>Chytridiomycota incertae sedis</taxon>
        <taxon>Chytridiomycetes</taxon>
        <taxon>Chytridiales</taxon>
        <taxon>Chytriomycetaceae</taxon>
        <taxon>Physocladia</taxon>
    </lineage>
</organism>
<proteinExistence type="predicted"/>
<evidence type="ECO:0000256" key="2">
    <source>
        <dbReference type="SAM" id="MobiDB-lite"/>
    </source>
</evidence>
<evidence type="ECO:0000256" key="1">
    <source>
        <dbReference type="PROSITE-ProRule" id="PRU00042"/>
    </source>
</evidence>
<keyword evidence="1" id="KW-0863">Zinc-finger</keyword>
<dbReference type="Gene3D" id="3.30.160.60">
    <property type="entry name" value="Classic Zinc Finger"/>
    <property type="match status" value="1"/>
</dbReference>
<keyword evidence="1" id="KW-0862">Zinc</keyword>
<dbReference type="SUPFAM" id="SSF57667">
    <property type="entry name" value="beta-beta-alpha zinc fingers"/>
    <property type="match status" value="1"/>
</dbReference>
<feature type="region of interest" description="Disordered" evidence="2">
    <location>
        <begin position="1"/>
        <end position="62"/>
    </location>
</feature>
<dbReference type="InterPro" id="IPR013087">
    <property type="entry name" value="Znf_C2H2_type"/>
</dbReference>
<feature type="domain" description="C2H2-type" evidence="3">
    <location>
        <begin position="202"/>
        <end position="230"/>
    </location>
</feature>
<keyword evidence="5" id="KW-1185">Reference proteome</keyword>
<dbReference type="AlphaFoldDB" id="A0AAD5TCG4"/>
<dbReference type="Proteomes" id="UP001211907">
    <property type="component" value="Unassembled WGS sequence"/>
</dbReference>
<evidence type="ECO:0000313" key="5">
    <source>
        <dbReference type="Proteomes" id="UP001211907"/>
    </source>
</evidence>